<proteinExistence type="predicted"/>
<comment type="caution">
    <text evidence="2">The sequence shown here is derived from an EMBL/GenBank/DDBJ whole genome shotgun (WGS) entry which is preliminary data.</text>
</comment>
<feature type="region of interest" description="Disordered" evidence="1">
    <location>
        <begin position="89"/>
        <end position="126"/>
    </location>
</feature>
<evidence type="ECO:0000256" key="1">
    <source>
        <dbReference type="SAM" id="MobiDB-lite"/>
    </source>
</evidence>
<evidence type="ECO:0000313" key="3">
    <source>
        <dbReference type="Proteomes" id="UP001632038"/>
    </source>
</evidence>
<feature type="region of interest" description="Disordered" evidence="1">
    <location>
        <begin position="165"/>
        <end position="195"/>
    </location>
</feature>
<protein>
    <submittedName>
        <fullName evidence="2">Uncharacterized protein</fullName>
    </submittedName>
</protein>
<accession>A0ABD3CPC9</accession>
<name>A0ABD3CPC9_9LAMI</name>
<reference evidence="3" key="1">
    <citation type="journal article" date="2024" name="IScience">
        <title>Strigolactones Initiate the Formation of Haustorium-like Structures in Castilleja.</title>
        <authorList>
            <person name="Buerger M."/>
            <person name="Peterson D."/>
            <person name="Chory J."/>
        </authorList>
    </citation>
    <scope>NUCLEOTIDE SEQUENCE [LARGE SCALE GENOMIC DNA]</scope>
</reference>
<dbReference type="Proteomes" id="UP001632038">
    <property type="component" value="Unassembled WGS sequence"/>
</dbReference>
<organism evidence="2 3">
    <name type="scientific">Castilleja foliolosa</name>
    <dbReference type="NCBI Taxonomy" id="1961234"/>
    <lineage>
        <taxon>Eukaryota</taxon>
        <taxon>Viridiplantae</taxon>
        <taxon>Streptophyta</taxon>
        <taxon>Embryophyta</taxon>
        <taxon>Tracheophyta</taxon>
        <taxon>Spermatophyta</taxon>
        <taxon>Magnoliopsida</taxon>
        <taxon>eudicotyledons</taxon>
        <taxon>Gunneridae</taxon>
        <taxon>Pentapetalae</taxon>
        <taxon>asterids</taxon>
        <taxon>lamiids</taxon>
        <taxon>Lamiales</taxon>
        <taxon>Orobanchaceae</taxon>
        <taxon>Pedicularideae</taxon>
        <taxon>Castillejinae</taxon>
        <taxon>Castilleja</taxon>
    </lineage>
</organism>
<sequence>MAVRFGWLVLRRRIATGSEKGRRHEVVVMPAATGRRTDPGLWLSGGGDGEQDLGAPGEAARLCSDFGSRRWDDFSATLLTANRGEGLSGVKRRVGHGGLGNPAAAESEPGIPRNPSPESPETGSASRRYRLLREPPLAISFAGSYHSPLSQLLCRQPRARIRQRIEREKIKGKKKGQKRQEMPGLGIEPMAVSRK</sequence>
<dbReference type="AlphaFoldDB" id="A0ABD3CPC9"/>
<gene>
    <name evidence="2" type="ORF">CASFOL_024008</name>
</gene>
<evidence type="ECO:0000313" key="2">
    <source>
        <dbReference type="EMBL" id="KAL3631024.1"/>
    </source>
</evidence>
<dbReference type="EMBL" id="JAVIJP010000032">
    <property type="protein sequence ID" value="KAL3631024.1"/>
    <property type="molecule type" value="Genomic_DNA"/>
</dbReference>
<keyword evidence="3" id="KW-1185">Reference proteome</keyword>